<protein>
    <submittedName>
        <fullName evidence="2">Uncharacterized protein</fullName>
    </submittedName>
</protein>
<feature type="compositionally biased region" description="Basic and acidic residues" evidence="1">
    <location>
        <begin position="93"/>
        <end position="104"/>
    </location>
</feature>
<dbReference type="Proteomes" id="UP001145021">
    <property type="component" value="Unassembled WGS sequence"/>
</dbReference>
<name>A0A9W7XMX5_9FUNG</name>
<keyword evidence="3" id="KW-1185">Reference proteome</keyword>
<gene>
    <name evidence="2" type="ORF">LPJ64_002815</name>
</gene>
<proteinExistence type="predicted"/>
<evidence type="ECO:0000313" key="3">
    <source>
        <dbReference type="Proteomes" id="UP001145021"/>
    </source>
</evidence>
<sequence length="816" mass="91692">MQYNYQGHDTGYDNESIPHVSHHEQSSVSQFNAENPFYSPYIQADGTIYQPQANLYQYNYLGSTEPGSNTFIGIHPDMHSISHQVSSTSTGAEDAKKKVSEINKPRQSYRAKTPWTAEENKSLFKTMAEYIYVDKHGIKPLAMYLNPAEIDHVEKSEETMTDEEISMSLREAEIESNPNRRSDLLFAFVRHLQAASGYHSTRVVNEKIKNVRSRIINLFMNMHVEGALPTKRPVRYIAAMVNSIVKSPFSTLEANVKTLHTNSTYADNKHDVCLWLDAMYLLHTKNMHDFINQCAINLVRTHMGLITTSFYAEKVAIELFQEEPNMNFIVDCLNSMINVLNNDERVKKDRVKRGEEVLKMRKRKHVPGSSNNAAQKRKLQDVQIVCNDNKTFSLALLDMLKNEEKLQIAGIPVKIIASVGGTIRRMDPMTVLDIKYNLYRLWTCVSRFNDITAKLSNGTVGQPDQDSFAEFVVVEHFSQPFSELAIEPRVRISKTRIASGHLKLDQLIEQYFAFTENESRHHVPVWMSICKRSDGQYVFALTITSTHIIAPADMQLSSSSSFRRFSDEHLLPIVDNAISSCGTMSYMGVSMCQHAGLDTWPWASNQLSTIVMSQGYEEQMDIAVEKGSHVMVSTGWPNTIHTLSPWAEPRILNTEAYCLQQKYANVPTMDIAPSYEQLAEAQKAMMDNSFTSANAATASLNNAASSGSQQIEKGNQITPALMQSENTIQPLINNYSSVISHLVAENPGLLLANSPINSSTQPFFLNLLGNNGGSWTTSDGYAGTNSRYSNLFHNSSNNANNNGSSNINNHSDYQQM</sequence>
<comment type="caution">
    <text evidence="2">The sequence shown here is derived from an EMBL/GenBank/DDBJ whole genome shotgun (WGS) entry which is preliminary data.</text>
</comment>
<evidence type="ECO:0000256" key="1">
    <source>
        <dbReference type="SAM" id="MobiDB-lite"/>
    </source>
</evidence>
<organism evidence="2 3">
    <name type="scientific">Coemansia asiatica</name>
    <dbReference type="NCBI Taxonomy" id="1052880"/>
    <lineage>
        <taxon>Eukaryota</taxon>
        <taxon>Fungi</taxon>
        <taxon>Fungi incertae sedis</taxon>
        <taxon>Zoopagomycota</taxon>
        <taxon>Kickxellomycotina</taxon>
        <taxon>Kickxellomycetes</taxon>
        <taxon>Kickxellales</taxon>
        <taxon>Kickxellaceae</taxon>
        <taxon>Coemansia</taxon>
    </lineage>
</organism>
<feature type="region of interest" description="Disordered" evidence="1">
    <location>
        <begin position="1"/>
        <end position="28"/>
    </location>
</feature>
<evidence type="ECO:0000313" key="2">
    <source>
        <dbReference type="EMBL" id="KAJ1645610.1"/>
    </source>
</evidence>
<accession>A0A9W7XMX5</accession>
<feature type="region of interest" description="Disordered" evidence="1">
    <location>
        <begin position="87"/>
        <end position="113"/>
    </location>
</feature>
<dbReference type="EMBL" id="JANBOH010000097">
    <property type="protein sequence ID" value="KAJ1645610.1"/>
    <property type="molecule type" value="Genomic_DNA"/>
</dbReference>
<feature type="region of interest" description="Disordered" evidence="1">
    <location>
        <begin position="795"/>
        <end position="816"/>
    </location>
</feature>
<reference evidence="2" key="1">
    <citation type="submission" date="2022-07" db="EMBL/GenBank/DDBJ databases">
        <title>Phylogenomic reconstructions and comparative analyses of Kickxellomycotina fungi.</title>
        <authorList>
            <person name="Reynolds N.K."/>
            <person name="Stajich J.E."/>
            <person name="Barry K."/>
            <person name="Grigoriev I.V."/>
            <person name="Crous P."/>
            <person name="Smith M.E."/>
        </authorList>
    </citation>
    <scope>NUCLEOTIDE SEQUENCE</scope>
    <source>
        <strain evidence="2">NBRC 105413</strain>
    </source>
</reference>
<dbReference type="AlphaFoldDB" id="A0A9W7XMX5"/>